<evidence type="ECO:0000259" key="4">
    <source>
        <dbReference type="PROSITE" id="PS50112"/>
    </source>
</evidence>
<evidence type="ECO:0000259" key="5">
    <source>
        <dbReference type="PROSITE" id="PS50113"/>
    </source>
</evidence>
<dbReference type="SMART" id="SM00331">
    <property type="entry name" value="PP2C_SIG"/>
    <property type="match status" value="1"/>
</dbReference>
<feature type="transmembrane region" description="Helical" evidence="2">
    <location>
        <begin position="566"/>
        <end position="587"/>
    </location>
</feature>
<dbReference type="PROSITE" id="PS50113">
    <property type="entry name" value="PAC"/>
    <property type="match status" value="1"/>
</dbReference>
<keyword evidence="1 3" id="KW-0732">Signal</keyword>
<keyword evidence="2" id="KW-0812">Transmembrane</keyword>
<feature type="transmembrane region" description="Helical" evidence="2">
    <location>
        <begin position="527"/>
        <end position="546"/>
    </location>
</feature>
<dbReference type="SUPFAM" id="SSF55785">
    <property type="entry name" value="PYP-like sensor domain (PAS domain)"/>
    <property type="match status" value="3"/>
</dbReference>
<organism evidence="6 7">
    <name type="scientific">Roseospirillum parvum</name>
    <dbReference type="NCBI Taxonomy" id="83401"/>
    <lineage>
        <taxon>Bacteria</taxon>
        <taxon>Pseudomonadati</taxon>
        <taxon>Pseudomonadota</taxon>
        <taxon>Alphaproteobacteria</taxon>
        <taxon>Rhodospirillales</taxon>
        <taxon>Rhodospirillaceae</taxon>
        <taxon>Roseospirillum</taxon>
    </lineage>
</organism>
<evidence type="ECO:0000256" key="3">
    <source>
        <dbReference type="SAM" id="SignalP"/>
    </source>
</evidence>
<dbReference type="InterPro" id="IPR000014">
    <property type="entry name" value="PAS"/>
</dbReference>
<dbReference type="GO" id="GO:0006355">
    <property type="term" value="P:regulation of DNA-templated transcription"/>
    <property type="evidence" value="ECO:0007669"/>
    <property type="project" value="InterPro"/>
</dbReference>
<keyword evidence="7" id="KW-1185">Reference proteome</keyword>
<evidence type="ECO:0000256" key="1">
    <source>
        <dbReference type="ARBA" id="ARBA00022729"/>
    </source>
</evidence>
<dbReference type="CDD" id="cd00130">
    <property type="entry name" value="PAS"/>
    <property type="match status" value="1"/>
</dbReference>
<keyword evidence="2" id="KW-0472">Membrane</keyword>
<dbReference type="SMART" id="SM00062">
    <property type="entry name" value="PBPb"/>
    <property type="match status" value="2"/>
</dbReference>
<dbReference type="NCBIfam" id="TIGR00229">
    <property type="entry name" value="sensory_box"/>
    <property type="match status" value="1"/>
</dbReference>
<dbReference type="Gene3D" id="3.60.40.10">
    <property type="entry name" value="PPM-type phosphatase domain"/>
    <property type="match status" value="1"/>
</dbReference>
<dbReference type="PANTHER" id="PTHR35936">
    <property type="entry name" value="MEMBRANE-BOUND LYTIC MUREIN TRANSGLYCOSYLASE F"/>
    <property type="match status" value="1"/>
</dbReference>
<dbReference type="STRING" id="83401.SAMN05421742_10917"/>
<dbReference type="InterPro" id="IPR001638">
    <property type="entry name" value="Solute-binding_3/MltF_N"/>
</dbReference>
<reference evidence="7" key="1">
    <citation type="submission" date="2016-10" db="EMBL/GenBank/DDBJ databases">
        <authorList>
            <person name="Varghese N."/>
            <person name="Submissions S."/>
        </authorList>
    </citation>
    <scope>NUCLEOTIDE SEQUENCE [LARGE SCALE GENOMIC DNA]</scope>
    <source>
        <strain evidence="7">930I</strain>
    </source>
</reference>
<dbReference type="InterPro" id="IPR001932">
    <property type="entry name" value="PPM-type_phosphatase-like_dom"/>
</dbReference>
<evidence type="ECO:0000256" key="2">
    <source>
        <dbReference type="SAM" id="Phobius"/>
    </source>
</evidence>
<feature type="domain" description="PAS" evidence="4">
    <location>
        <begin position="1078"/>
        <end position="1135"/>
    </location>
</feature>
<dbReference type="CDD" id="cd01007">
    <property type="entry name" value="PBP2_BvgS_HisK_like"/>
    <property type="match status" value="1"/>
</dbReference>
<dbReference type="Pfam" id="PF00497">
    <property type="entry name" value="SBP_bac_3"/>
    <property type="match status" value="2"/>
</dbReference>
<dbReference type="SUPFAM" id="SSF53850">
    <property type="entry name" value="Periplasmic binding protein-like II"/>
    <property type="match status" value="2"/>
</dbReference>
<accession>A0A1G8E2I8</accession>
<feature type="signal peptide" evidence="3">
    <location>
        <begin position="1"/>
        <end position="33"/>
    </location>
</feature>
<dbReference type="InterPro" id="IPR036457">
    <property type="entry name" value="PPM-type-like_dom_sf"/>
</dbReference>
<dbReference type="PANTHER" id="PTHR35936:SF37">
    <property type="entry name" value="AMINO ACID ABC TRANSPORTER SUBSTRATE-BINDING PROTEIN"/>
    <property type="match status" value="1"/>
</dbReference>
<dbReference type="Pfam" id="PF12860">
    <property type="entry name" value="PAS_7"/>
    <property type="match status" value="2"/>
</dbReference>
<dbReference type="InterPro" id="IPR035965">
    <property type="entry name" value="PAS-like_dom_sf"/>
</dbReference>
<keyword evidence="2" id="KW-1133">Transmembrane helix</keyword>
<name>A0A1G8E2I8_9PROT</name>
<dbReference type="InterPro" id="IPR013767">
    <property type="entry name" value="PAS_fold"/>
</dbReference>
<dbReference type="Proteomes" id="UP000217076">
    <property type="component" value="Unassembled WGS sequence"/>
</dbReference>
<feature type="chain" id="PRO_5011517950" evidence="3">
    <location>
        <begin position="34"/>
        <end position="1599"/>
    </location>
</feature>
<evidence type="ECO:0000313" key="7">
    <source>
        <dbReference type="Proteomes" id="UP000217076"/>
    </source>
</evidence>
<dbReference type="SMART" id="SM00091">
    <property type="entry name" value="PAS"/>
    <property type="match status" value="3"/>
</dbReference>
<dbReference type="InterPro" id="IPR000700">
    <property type="entry name" value="PAS-assoc_C"/>
</dbReference>
<feature type="domain" description="PAC" evidence="5">
    <location>
        <begin position="1156"/>
        <end position="1208"/>
    </location>
</feature>
<evidence type="ECO:0000313" key="6">
    <source>
        <dbReference type="EMBL" id="SDH64147.1"/>
    </source>
</evidence>
<dbReference type="PROSITE" id="PS50112">
    <property type="entry name" value="PAS"/>
    <property type="match status" value="1"/>
</dbReference>
<dbReference type="OrthoDB" id="5496380at2"/>
<dbReference type="Pfam" id="PF00989">
    <property type="entry name" value="PAS"/>
    <property type="match status" value="1"/>
</dbReference>
<dbReference type="Gene3D" id="3.30.450.20">
    <property type="entry name" value="PAS domain"/>
    <property type="match status" value="3"/>
</dbReference>
<dbReference type="EMBL" id="FNCV01000009">
    <property type="protein sequence ID" value="SDH64147.1"/>
    <property type="molecule type" value="Genomic_DNA"/>
</dbReference>
<protein>
    <submittedName>
        <fullName evidence="6">PAS domain S-box-containing protein</fullName>
    </submittedName>
</protein>
<feature type="transmembrane region" description="Helical" evidence="2">
    <location>
        <begin position="901"/>
        <end position="922"/>
    </location>
</feature>
<sequence length="1599" mass="174148">MDCSQPRCLPLRGFPAALLLLWLALFSASPAGAQQPTAEPLLSPGTPLRVALYAPYPPFSVVGPGGRVHGALVDLWQMWSKTTGTPIRFVIGDWPTTLDALRNGQADVHAGLFADQARAQWLSFSEPIHRIRTAVYYPAERPDHPPLSALPDGTRVGVIERSVQQSHIAEIQPGLVIQTFPDGAAAFLALLEGDIDALVNEVPTVEADLDRHGLHGAIQRAPDDLLSNTLHVGVPKTRPQLLAHVNAGLAAIPQADLEAIDARWVRHAEDRFYLGEQGAATLNATEKAWLARHPVIRFAVTNFIEPIDIVGDDGSYTGLNADLIARLNAEVGTNIVPEFYSQWQQVVDAALAGEVDGVLSFSRTPEREAYILYTPPYAHDPVVAITRDDTTDIGRLEDLQGRTVGAVKGFAVIDNVRPDIADGTLRLFDSNAAGLEALARGQIDAHITTLINFVDTQGTDYRPGLKVAASRVLEGGALRIGIHNSQPVLHDIVSKALAAIPPAELAALRAKWLTPPQPSASTAFDPTFLLVVAGLTAGFALLLLALGRALRNRDLSAFFGAASFRVGVLVGLSVLVAVVVGMNLIALSESRTRTRAEINQKLQVVLNGSVDQVLSWANRHKTELQQIARDADLVSLTGVVVRSKAPASTLDTLVRDHIMASERYDHPDYFLITPQRTLIGDQGDAGALETHAGLIDQAFAGETVFLPPSPIQRPLAAGGAGLVMYFATPILDSRGRPLAVLAERLSPSTHLTEALRHGRVGASGETYAVSAQQIMVSQGRFANQLVDVGLLSAGGSSVGLPIRDPGANLIAGGSASGPPEDWPPTTMMRDALRLRTEGKDRAAGGQDVAFSYPTNLTGYRDYRGVPVVGAWTWLPDLDLGLATELDVEEAYAAHGAFRFNLVLISAVTTLLAVATTLFTLLVGQRAHRTMSRARDDLETRVRARTEELAEQTDLLEAVLVSIHQGLVAYDRDLTLIVANERMGEVRGMPAELRMPGARFEDWVRHDIAHGEFGDCDVEETVAFLVERAKTSQVHQFERPRPDGAIISVAGGPLPSGGFVSTFTDVTETRRAQEALAQSEERTRLLLESVGEGVFGVDREGRVTFVNPPAERLLGYTAEEMIGHSAHHLFHHHRPDGSPYPLEESWMYKSFTFGESNRIDDEVLWRKDGSPLEIEYNSTPIRKGDSVVGAVISFNDISLRREAERKRAEAHAIAQQALDEMNAVMAAIDYGICFMDADLRARMINHAFARMWGIEQSLIESRPTMADLLGHNRHNGLYNVDDAQFEAYVADRVAAVRQGAVPPTEMVRADGRALIYQCLALPDGGRMLTYYDITDRKQAEQKLEDAYEVIRGSITYASRIQRAVLPDTDMIRGALADFFVLWEPRDLVGGDIYWCDVWGDGLLMILADCTGHGVPGAFVTLLATGALNKAKAESFSGDLPGLITAFHNTLQETLGQHRHDGGSDDGLELGACYLTPDMTRLHFVGARFDLFVVEDGAVETFKGTRQGIAYRRVPRDPLFDLHEVPLNGRQSFYLSSDGLIDQVGGERRRGFGKKRFKELLLDIQGLPFEEQKERLLAALIAYQGGENRRDDVSVIGFRVG</sequence>
<dbReference type="Pfam" id="PF07228">
    <property type="entry name" value="SpoIIE"/>
    <property type="match status" value="1"/>
</dbReference>
<proteinExistence type="predicted"/>
<dbReference type="Gene3D" id="3.40.190.10">
    <property type="entry name" value="Periplasmic binding protein-like II"/>
    <property type="match status" value="4"/>
</dbReference>
<gene>
    <name evidence="6" type="ORF">SAMN05421742_10917</name>
</gene>